<sequence length="157" mass="16162">PLSQPSPDSAALLLPIVDLAAVFPIFPTQAAIDPCPRCSSSPPFLPQQSHIAAALSLGRLFLRRPPLLLSSLPPPPAIPTISLLSLATCTKSRRHSPAAPAFCSQPLPLTAATAAHVSSSKKITVVALADHGRYLLPSLPAASSPRPPAASSYASSP</sequence>
<accession>A0A426XMP2</accession>
<comment type="caution">
    <text evidence="1">The sequence shown here is derived from an EMBL/GenBank/DDBJ whole genome shotgun (WGS) entry which is preliminary data.</text>
</comment>
<feature type="non-terminal residue" evidence="1">
    <location>
        <position position="1"/>
    </location>
</feature>
<dbReference type="EMBL" id="AMZH03019169">
    <property type="protein sequence ID" value="RRT40711.1"/>
    <property type="molecule type" value="Genomic_DNA"/>
</dbReference>
<gene>
    <name evidence="1" type="ORF">B296_00035710</name>
</gene>
<evidence type="ECO:0000313" key="2">
    <source>
        <dbReference type="Proteomes" id="UP000287651"/>
    </source>
</evidence>
<proteinExistence type="predicted"/>
<evidence type="ECO:0000313" key="1">
    <source>
        <dbReference type="EMBL" id="RRT40711.1"/>
    </source>
</evidence>
<dbReference type="AlphaFoldDB" id="A0A426XMP2"/>
<protein>
    <submittedName>
        <fullName evidence="1">Uncharacterized protein</fullName>
    </submittedName>
</protein>
<dbReference type="Proteomes" id="UP000287651">
    <property type="component" value="Unassembled WGS sequence"/>
</dbReference>
<organism evidence="1 2">
    <name type="scientific">Ensete ventricosum</name>
    <name type="common">Abyssinian banana</name>
    <name type="synonym">Musa ensete</name>
    <dbReference type="NCBI Taxonomy" id="4639"/>
    <lineage>
        <taxon>Eukaryota</taxon>
        <taxon>Viridiplantae</taxon>
        <taxon>Streptophyta</taxon>
        <taxon>Embryophyta</taxon>
        <taxon>Tracheophyta</taxon>
        <taxon>Spermatophyta</taxon>
        <taxon>Magnoliopsida</taxon>
        <taxon>Liliopsida</taxon>
        <taxon>Zingiberales</taxon>
        <taxon>Musaceae</taxon>
        <taxon>Ensete</taxon>
    </lineage>
</organism>
<name>A0A426XMP2_ENSVE</name>
<reference evidence="1 2" key="1">
    <citation type="journal article" date="2014" name="Agronomy (Basel)">
        <title>A Draft Genome Sequence for Ensete ventricosum, the Drought-Tolerant Tree Against Hunger.</title>
        <authorList>
            <person name="Harrison J."/>
            <person name="Moore K.A."/>
            <person name="Paszkiewicz K."/>
            <person name="Jones T."/>
            <person name="Grant M."/>
            <person name="Ambacheew D."/>
            <person name="Muzemil S."/>
            <person name="Studholme D.J."/>
        </authorList>
    </citation>
    <scope>NUCLEOTIDE SEQUENCE [LARGE SCALE GENOMIC DNA]</scope>
</reference>